<keyword evidence="2" id="KW-1185">Reference proteome</keyword>
<protein>
    <submittedName>
        <fullName evidence="1">Uncharacterized protein</fullName>
    </submittedName>
</protein>
<organism evidence="1 2">
    <name type="scientific">Schistosoma mattheei</name>
    <dbReference type="NCBI Taxonomy" id="31246"/>
    <lineage>
        <taxon>Eukaryota</taxon>
        <taxon>Metazoa</taxon>
        <taxon>Spiralia</taxon>
        <taxon>Lophotrochozoa</taxon>
        <taxon>Platyhelminthes</taxon>
        <taxon>Trematoda</taxon>
        <taxon>Digenea</taxon>
        <taxon>Strigeidida</taxon>
        <taxon>Schistosomatoidea</taxon>
        <taxon>Schistosomatidae</taxon>
        <taxon>Schistosoma</taxon>
    </lineage>
</organism>
<dbReference type="Gene3D" id="1.10.287.1490">
    <property type="match status" value="1"/>
</dbReference>
<sequence>MEVQVNYLLSELGQMNDHLTTNQKELTDSKAEVDSLRKRNNESTLEIQHLNSMLNEKQIKLDELGRQVIEMENQLSSADQYTQSLSSANDDLMNELKNRTNEIEKLQNEIKQNMTGIQNSEFMIQELEFSVQQLTKQLEQSELLRLEAEKASNHAVSESAALKIELAKKDERIINLQNTGDAITQKLKSLEQTSNQTEQIINKYINSEIEKDSTIQRLQTELEYIRHQLIESETELQSRSSQIKSLTCELEAVKADLADCTLHRNSENLARKRIEVSEGN</sequence>
<dbReference type="Proteomes" id="UP000269396">
    <property type="component" value="Unassembled WGS sequence"/>
</dbReference>
<dbReference type="STRING" id="31246.A0A183PRB8"/>
<reference evidence="1 2" key="1">
    <citation type="submission" date="2018-11" db="EMBL/GenBank/DDBJ databases">
        <authorList>
            <consortium name="Pathogen Informatics"/>
        </authorList>
    </citation>
    <scope>NUCLEOTIDE SEQUENCE [LARGE SCALE GENOMIC DNA]</scope>
    <source>
        <strain>Denwood</strain>
        <strain evidence="2">Zambia</strain>
    </source>
</reference>
<dbReference type="SUPFAM" id="SSF57997">
    <property type="entry name" value="Tropomyosin"/>
    <property type="match status" value="1"/>
</dbReference>
<gene>
    <name evidence="1" type="ORF">SMTD_LOCUS16904</name>
</gene>
<accession>A0A183PRB8</accession>
<proteinExistence type="predicted"/>
<name>A0A183PRB8_9TREM</name>
<dbReference type="EMBL" id="UZAL01037885">
    <property type="protein sequence ID" value="VDP72655.1"/>
    <property type="molecule type" value="Genomic_DNA"/>
</dbReference>
<evidence type="ECO:0000313" key="2">
    <source>
        <dbReference type="Proteomes" id="UP000269396"/>
    </source>
</evidence>
<evidence type="ECO:0000313" key="1">
    <source>
        <dbReference type="EMBL" id="VDP72655.1"/>
    </source>
</evidence>
<dbReference type="AlphaFoldDB" id="A0A183PRB8"/>